<dbReference type="GO" id="GO:0004312">
    <property type="term" value="F:fatty acid synthase activity"/>
    <property type="evidence" value="ECO:0007669"/>
    <property type="project" value="TreeGrafter"/>
</dbReference>
<evidence type="ECO:0000256" key="4">
    <source>
        <dbReference type="ARBA" id="ARBA00023315"/>
    </source>
</evidence>
<feature type="domain" description="Ketosynthase family 3 (KS3)" evidence="6">
    <location>
        <begin position="113"/>
        <end position="536"/>
    </location>
</feature>
<comment type="caution">
    <text evidence="7">The sequence shown here is derived from an EMBL/GenBank/DDBJ whole genome shotgun (WGS) entry which is preliminary data.</text>
</comment>
<dbReference type="Pfam" id="PF00975">
    <property type="entry name" value="Thioesterase"/>
    <property type="match status" value="1"/>
</dbReference>
<name>A0A1Q8C6H1_9PSEU</name>
<dbReference type="CDD" id="cd00833">
    <property type="entry name" value="PKS"/>
    <property type="match status" value="1"/>
</dbReference>
<dbReference type="PROSITE" id="PS52004">
    <property type="entry name" value="KS3_2"/>
    <property type="match status" value="1"/>
</dbReference>
<dbReference type="OrthoDB" id="3653264at2"/>
<dbReference type="PROSITE" id="PS00606">
    <property type="entry name" value="KS3_1"/>
    <property type="match status" value="1"/>
</dbReference>
<dbReference type="GO" id="GO:0006633">
    <property type="term" value="P:fatty acid biosynthetic process"/>
    <property type="evidence" value="ECO:0007669"/>
    <property type="project" value="InterPro"/>
</dbReference>
<dbReference type="STRING" id="1912961.BU204_32290"/>
<dbReference type="InterPro" id="IPR020806">
    <property type="entry name" value="PKS_PP-bd"/>
</dbReference>
<dbReference type="Gene3D" id="3.40.47.10">
    <property type="match status" value="1"/>
</dbReference>
<dbReference type="Gene3D" id="1.10.1200.10">
    <property type="entry name" value="ACP-like"/>
    <property type="match status" value="2"/>
</dbReference>
<organism evidence="7 8">
    <name type="scientific">Actinophytocola xanthii</name>
    <dbReference type="NCBI Taxonomy" id="1912961"/>
    <lineage>
        <taxon>Bacteria</taxon>
        <taxon>Bacillati</taxon>
        <taxon>Actinomycetota</taxon>
        <taxon>Actinomycetes</taxon>
        <taxon>Pseudonocardiales</taxon>
        <taxon>Pseudonocardiaceae</taxon>
    </lineage>
</organism>
<dbReference type="Gene3D" id="3.40.366.10">
    <property type="entry name" value="Malonyl-Coenzyme A Acyl Carrier Protein, domain 2"/>
    <property type="match status" value="1"/>
</dbReference>
<dbReference type="InterPro" id="IPR018201">
    <property type="entry name" value="Ketoacyl_synth_AS"/>
</dbReference>
<dbReference type="SUPFAM" id="SSF55048">
    <property type="entry name" value="Probable ACP-binding domain of malonyl-CoA ACP transacylase"/>
    <property type="match status" value="1"/>
</dbReference>
<gene>
    <name evidence="7" type="ORF">BU204_32290</name>
</gene>
<dbReference type="Pfam" id="PF00109">
    <property type="entry name" value="ketoacyl-synt"/>
    <property type="match status" value="1"/>
</dbReference>
<evidence type="ECO:0000259" key="5">
    <source>
        <dbReference type="PROSITE" id="PS50075"/>
    </source>
</evidence>
<dbReference type="InterPro" id="IPR020802">
    <property type="entry name" value="TesA-like"/>
</dbReference>
<dbReference type="Pfam" id="PF00550">
    <property type="entry name" value="PP-binding"/>
    <property type="match status" value="2"/>
</dbReference>
<evidence type="ECO:0000256" key="2">
    <source>
        <dbReference type="ARBA" id="ARBA00022553"/>
    </source>
</evidence>
<dbReference type="Pfam" id="PF00698">
    <property type="entry name" value="Acyl_transf_1"/>
    <property type="match status" value="1"/>
</dbReference>
<dbReference type="FunFam" id="3.40.47.10:FF:000019">
    <property type="entry name" value="Polyketide synthase type I"/>
    <property type="match status" value="1"/>
</dbReference>
<keyword evidence="2" id="KW-0597">Phosphoprotein</keyword>
<dbReference type="InterPro" id="IPR050091">
    <property type="entry name" value="PKS_NRPS_Biosynth_Enz"/>
</dbReference>
<dbReference type="SMART" id="SM00823">
    <property type="entry name" value="PKS_PP"/>
    <property type="match status" value="2"/>
</dbReference>
<dbReference type="InterPro" id="IPR006162">
    <property type="entry name" value="Ppantetheine_attach_site"/>
</dbReference>
<evidence type="ECO:0000259" key="6">
    <source>
        <dbReference type="PROSITE" id="PS52004"/>
    </source>
</evidence>
<accession>A0A1Q8C6H1</accession>
<dbReference type="InterPro" id="IPR020841">
    <property type="entry name" value="PKS_Beta-ketoAc_synthase_dom"/>
</dbReference>
<keyword evidence="8" id="KW-1185">Reference proteome</keyword>
<dbReference type="PROSITE" id="PS00012">
    <property type="entry name" value="PHOSPHOPANTETHEINE"/>
    <property type="match status" value="1"/>
</dbReference>
<dbReference type="InterPro" id="IPR016036">
    <property type="entry name" value="Malonyl_transacylase_ACP-bd"/>
</dbReference>
<feature type="domain" description="Carrier" evidence="5">
    <location>
        <begin position="1031"/>
        <end position="1106"/>
    </location>
</feature>
<dbReference type="Gene3D" id="3.40.50.1820">
    <property type="entry name" value="alpha/beta hydrolase"/>
    <property type="match status" value="1"/>
</dbReference>
<dbReference type="InterPro" id="IPR014043">
    <property type="entry name" value="Acyl_transferase_dom"/>
</dbReference>
<dbReference type="InterPro" id="IPR001227">
    <property type="entry name" value="Ac_transferase_dom_sf"/>
</dbReference>
<dbReference type="PANTHER" id="PTHR43775:SF51">
    <property type="entry name" value="INACTIVE PHENOLPHTHIOCEROL SYNTHESIS POLYKETIDE SYNTHASE TYPE I PKS1-RELATED"/>
    <property type="match status" value="1"/>
</dbReference>
<dbReference type="PANTHER" id="PTHR43775">
    <property type="entry name" value="FATTY ACID SYNTHASE"/>
    <property type="match status" value="1"/>
</dbReference>
<dbReference type="SUPFAM" id="SSF53901">
    <property type="entry name" value="Thiolase-like"/>
    <property type="match status" value="1"/>
</dbReference>
<protein>
    <recommendedName>
        <fullName evidence="9">Carrier domain-containing protein</fullName>
    </recommendedName>
</protein>
<dbReference type="SUPFAM" id="SSF47336">
    <property type="entry name" value="ACP-like"/>
    <property type="match status" value="2"/>
</dbReference>
<evidence type="ECO:0000256" key="1">
    <source>
        <dbReference type="ARBA" id="ARBA00022450"/>
    </source>
</evidence>
<evidence type="ECO:0000256" key="3">
    <source>
        <dbReference type="ARBA" id="ARBA00022679"/>
    </source>
</evidence>
<dbReference type="InterPro" id="IPR032821">
    <property type="entry name" value="PKS_assoc"/>
</dbReference>
<dbReference type="InterPro" id="IPR016039">
    <property type="entry name" value="Thiolase-like"/>
</dbReference>
<dbReference type="Proteomes" id="UP000185596">
    <property type="component" value="Unassembled WGS sequence"/>
</dbReference>
<dbReference type="InterPro" id="IPR001031">
    <property type="entry name" value="Thioesterase"/>
</dbReference>
<dbReference type="Pfam" id="PF16197">
    <property type="entry name" value="KAsynt_C_assoc"/>
    <property type="match status" value="1"/>
</dbReference>
<keyword evidence="1" id="KW-0596">Phosphopantetheine</keyword>
<dbReference type="SMART" id="SM00825">
    <property type="entry name" value="PKS_KS"/>
    <property type="match status" value="1"/>
</dbReference>
<dbReference type="GO" id="GO:0031177">
    <property type="term" value="F:phosphopantetheine binding"/>
    <property type="evidence" value="ECO:0007669"/>
    <property type="project" value="InterPro"/>
</dbReference>
<dbReference type="InterPro" id="IPR014030">
    <property type="entry name" value="Ketoacyl_synth_N"/>
</dbReference>
<proteinExistence type="predicted"/>
<dbReference type="SMART" id="SM00827">
    <property type="entry name" value="PKS_AT"/>
    <property type="match status" value="1"/>
</dbReference>
<dbReference type="PROSITE" id="PS50075">
    <property type="entry name" value="CARRIER"/>
    <property type="match status" value="2"/>
</dbReference>
<dbReference type="InterPro" id="IPR009081">
    <property type="entry name" value="PP-bd_ACP"/>
</dbReference>
<dbReference type="InterPro" id="IPR036736">
    <property type="entry name" value="ACP-like_sf"/>
</dbReference>
<keyword evidence="4" id="KW-0012">Acyltransferase</keyword>
<evidence type="ECO:0008006" key="9">
    <source>
        <dbReference type="Google" id="ProtNLM"/>
    </source>
</evidence>
<dbReference type="Gene3D" id="3.30.70.3290">
    <property type="match status" value="1"/>
</dbReference>
<dbReference type="InterPro" id="IPR014031">
    <property type="entry name" value="Ketoacyl_synth_C"/>
</dbReference>
<dbReference type="SUPFAM" id="SSF52151">
    <property type="entry name" value="FabD/lysophospholipase-like"/>
    <property type="match status" value="1"/>
</dbReference>
<dbReference type="SMART" id="SM00824">
    <property type="entry name" value="PKS_TE"/>
    <property type="match status" value="1"/>
</dbReference>
<dbReference type="GO" id="GO:0004315">
    <property type="term" value="F:3-oxoacyl-[acyl-carrier-protein] synthase activity"/>
    <property type="evidence" value="ECO:0007669"/>
    <property type="project" value="InterPro"/>
</dbReference>
<evidence type="ECO:0000313" key="8">
    <source>
        <dbReference type="Proteomes" id="UP000185596"/>
    </source>
</evidence>
<dbReference type="InterPro" id="IPR029058">
    <property type="entry name" value="AB_hydrolase_fold"/>
</dbReference>
<dbReference type="Pfam" id="PF02801">
    <property type="entry name" value="Ketoacyl-synt_C"/>
    <property type="match status" value="1"/>
</dbReference>
<evidence type="ECO:0000313" key="7">
    <source>
        <dbReference type="EMBL" id="OLF09960.1"/>
    </source>
</evidence>
<dbReference type="SUPFAM" id="SSF53474">
    <property type="entry name" value="alpha/beta-Hydrolases"/>
    <property type="match status" value="1"/>
</dbReference>
<feature type="domain" description="Carrier" evidence="5">
    <location>
        <begin position="15"/>
        <end position="92"/>
    </location>
</feature>
<dbReference type="EMBL" id="MSIE01000080">
    <property type="protein sequence ID" value="OLF09960.1"/>
    <property type="molecule type" value="Genomic_DNA"/>
</dbReference>
<dbReference type="SMART" id="SM01294">
    <property type="entry name" value="PKS_PP_betabranch"/>
    <property type="match status" value="1"/>
</dbReference>
<dbReference type="InterPro" id="IPR016035">
    <property type="entry name" value="Acyl_Trfase/lysoPLipase"/>
</dbReference>
<sequence length="1378" mass="142015">MNRLTETLAAQSDRDRRRTVRELVRATTAELLGWEPAAVDPDRPYQEYGYNSMAAVELTRLLSVESGLELPLTLLFDHPTPAAVADHLLSLLDLPAVAAPAAATASPAPRAPDEPLAIVGMACRYPGGVSTPDELWELVAAGRDAVTAFPADRGWDLGGLFAEDPDAPGTSHARAAGFLADVAGFDAEFFGVSPREAVATDPQQRLLLETAWEALEHAGIDPTSLHGTPTGVFVGVSTQDYAWVARRVPELEGYWGLGTAGSVASGRIAYKLGLEGPTLTVDTACSSSLVALHLAGQALRRGECSLALVGGAAVLATPTMFVEFSRQGGLATDGRCKSFAAGADGTGWAEGVGMLAVTTLAEARDRGYPVLALVRGSAVASDGASNGLTAPNGPAQQRVIRAALADAGLEASDVDVVEAHGTGTVLGDPIEAQAVLATYGQDRSTPVWLGSLKSNIGHAQAAAGVGGVIKVVQAMRHGLVPATLHVDEPTPKVDWSAGAVELVTASVPWPAGERPRRAAVSAFGIGGTNAHVIVESPPATEQSPPDPAEQATAWVFSARSAAALRAQAAALAEVADPPGAVARALAAGRALRLPHRAVVVGSSGEALRSGAAALAGGEVPPAGALGEAGRPGRLALLFTGQGSQRVGAGRELAARYPVFAEALAEVADLLDPRLPRPLREVLFDDPELLHQTRFTQAGLFALEVALFRLVESWGLVPDLLLGHSVGELAAAHVSGVFSLADACTLVAARGRLMGALPPGGAMVAVEAEESELVLDDSAVSVAAVNGPRALVLSGVEAAVLAEERRWREAGRRTKRLTVSHAFHSPLVEPMLAEFAEVAAGLTYGRPTIPVVSNVTGQPAGAELCSPDYWVRHVRGAVRFAEGVRSLERAGVGACLELGPTAALTPVARAGLPSSAAVVPALRTPRPETETLLAAVGVLHTRGFDVDWAAALDVPAGRATVSLPTYPFQRDRYWAVSPAARTRVTPAGSGSDASSSELVASAASERGAVASSSAAADSVVPARSHQAAGSSPSLLDTVRAQVAVVLGHTDATAVDPDRSLFDLGVDSIGGAELHRRLADVTGLDLPPTLLLDEPTPAAVAEALARLTPDPAPSEPTPGTVTQLVRAAHERGAVSEVVPLLAEMSRFRPVFTPGAAVATSVLVSTGRQEPTLVCLPSFLAGSGPHQFARLAAAMPGRRQVCALTLPGFGPNEPLPASWPAAVSALSAAARAAADGNPLVLVGYSIGGVLAHAVAHDLVRAGHPPAGTAMIDTFQPAAETRAATFGWAMGAIIDRDHDYVVLNDANLLAMGAYLRAFEEWTPVPAAAPTLLLRATPADPTPWPTWQAPDHATDVPGDHFSILEQDAATTAAALDTWIDNQI</sequence>
<reference evidence="7 8" key="1">
    <citation type="submission" date="2016-12" db="EMBL/GenBank/DDBJ databases">
        <title>The draft genome sequence of Actinophytocola sp. 11-183.</title>
        <authorList>
            <person name="Wang W."/>
            <person name="Yuan L."/>
        </authorList>
    </citation>
    <scope>NUCLEOTIDE SEQUENCE [LARGE SCALE GENOMIC DNA]</scope>
    <source>
        <strain evidence="7 8">11-183</strain>
    </source>
</reference>
<keyword evidence="3" id="KW-0808">Transferase</keyword>